<gene>
    <name evidence="1" type="ORF">OXU80_18555</name>
</gene>
<proteinExistence type="predicted"/>
<name>A0ACD4NJC2_9HYPH</name>
<sequence length="211" mass="23441">MITADKLVPEESGLVALALAFAMSDELPVPIRQIMDPATTPAAFLPFLAAHRSVDLWFDDWPEARKRQMVAEAVKLAALKGARAAAAAFLPFVDAEILDKISYPQRFVLGRSALGRVPISHKAFTTYFLVKVPLKRPFNPFVLGRSALGRAALQPVHREPMRRVNRALVVSKAPETAFSVSFAHRRRLRLGDAPKLDGTHRLGDWVDRTRL</sequence>
<keyword evidence="2" id="KW-1185">Reference proteome</keyword>
<dbReference type="EMBL" id="CP113520">
    <property type="protein sequence ID" value="WAJ26852.1"/>
    <property type="molecule type" value="Genomic_DNA"/>
</dbReference>
<accession>A0ACD4NJC2</accession>
<organism evidence="1 2">
    <name type="scientific">Antarcticirhabdus aurantiaca</name>
    <dbReference type="NCBI Taxonomy" id="2606717"/>
    <lineage>
        <taxon>Bacteria</taxon>
        <taxon>Pseudomonadati</taxon>
        <taxon>Pseudomonadota</taxon>
        <taxon>Alphaproteobacteria</taxon>
        <taxon>Hyphomicrobiales</taxon>
        <taxon>Aurantimonadaceae</taxon>
        <taxon>Antarcticirhabdus</taxon>
    </lineage>
</organism>
<evidence type="ECO:0000313" key="2">
    <source>
        <dbReference type="Proteomes" id="UP001163223"/>
    </source>
</evidence>
<reference evidence="1" key="1">
    <citation type="submission" date="2022-11" db="EMBL/GenBank/DDBJ databases">
        <title>beta-Carotene-producing bacterium, Jeongeuplla avenae sp. nov., alleviates the salt stress of Arabidopsis seedlings.</title>
        <authorList>
            <person name="Jiang L."/>
            <person name="Lee J."/>
        </authorList>
    </citation>
    <scope>NUCLEOTIDE SEQUENCE</scope>
    <source>
        <strain evidence="1">DY_R2A_6</strain>
    </source>
</reference>
<dbReference type="Proteomes" id="UP001163223">
    <property type="component" value="Chromosome"/>
</dbReference>
<evidence type="ECO:0000313" key="1">
    <source>
        <dbReference type="EMBL" id="WAJ26852.1"/>
    </source>
</evidence>
<protein>
    <submittedName>
        <fullName evidence="1">Phage tail protein I</fullName>
    </submittedName>
</protein>